<proteinExistence type="predicted"/>
<name>A0AC60P3Z8_IXOPE</name>
<gene>
    <name evidence="1" type="ORF">HPB47_008825</name>
</gene>
<accession>A0AC60P3Z8</accession>
<keyword evidence="2" id="KW-1185">Reference proteome</keyword>
<dbReference type="Proteomes" id="UP000805193">
    <property type="component" value="Unassembled WGS sequence"/>
</dbReference>
<protein>
    <submittedName>
        <fullName evidence="1">Uncharacterized protein</fullName>
    </submittedName>
</protein>
<dbReference type="EMBL" id="JABSTQ010011213">
    <property type="protein sequence ID" value="KAG0414031.1"/>
    <property type="molecule type" value="Genomic_DNA"/>
</dbReference>
<reference evidence="1 2" key="1">
    <citation type="journal article" date="2020" name="Cell">
        <title>Large-Scale Comparative Analyses of Tick Genomes Elucidate Their Genetic Diversity and Vector Capacities.</title>
        <authorList>
            <consortium name="Tick Genome and Microbiome Consortium (TIGMIC)"/>
            <person name="Jia N."/>
            <person name="Wang J."/>
            <person name="Shi W."/>
            <person name="Du L."/>
            <person name="Sun Y."/>
            <person name="Zhan W."/>
            <person name="Jiang J.F."/>
            <person name="Wang Q."/>
            <person name="Zhang B."/>
            <person name="Ji P."/>
            <person name="Bell-Sakyi L."/>
            <person name="Cui X.M."/>
            <person name="Yuan T.T."/>
            <person name="Jiang B.G."/>
            <person name="Yang W.F."/>
            <person name="Lam T.T."/>
            <person name="Chang Q.C."/>
            <person name="Ding S.J."/>
            <person name="Wang X.J."/>
            <person name="Zhu J.G."/>
            <person name="Ruan X.D."/>
            <person name="Zhao L."/>
            <person name="Wei J.T."/>
            <person name="Ye R.Z."/>
            <person name="Que T.C."/>
            <person name="Du C.H."/>
            <person name="Zhou Y.H."/>
            <person name="Cheng J.X."/>
            <person name="Dai P.F."/>
            <person name="Guo W.B."/>
            <person name="Han X.H."/>
            <person name="Huang E.J."/>
            <person name="Li L.F."/>
            <person name="Wei W."/>
            <person name="Gao Y.C."/>
            <person name="Liu J.Z."/>
            <person name="Shao H.Z."/>
            <person name="Wang X."/>
            <person name="Wang C.C."/>
            <person name="Yang T.C."/>
            <person name="Huo Q.B."/>
            <person name="Li W."/>
            <person name="Chen H.Y."/>
            <person name="Chen S.E."/>
            <person name="Zhou L.G."/>
            <person name="Ni X.B."/>
            <person name="Tian J.H."/>
            <person name="Sheng Y."/>
            <person name="Liu T."/>
            <person name="Pan Y.S."/>
            <person name="Xia L.Y."/>
            <person name="Li J."/>
            <person name="Zhao F."/>
            <person name="Cao W.C."/>
        </authorList>
    </citation>
    <scope>NUCLEOTIDE SEQUENCE [LARGE SCALE GENOMIC DNA]</scope>
    <source>
        <strain evidence="1">Iper-2018</strain>
    </source>
</reference>
<evidence type="ECO:0000313" key="2">
    <source>
        <dbReference type="Proteomes" id="UP000805193"/>
    </source>
</evidence>
<evidence type="ECO:0000313" key="1">
    <source>
        <dbReference type="EMBL" id="KAG0414031.1"/>
    </source>
</evidence>
<sequence>MANGRIRCIGSPTFLKHRFTTGYRLQVNKTPQCNLFAIEFLLRKYAPRAHLQSDSDNEAIFVVGQIVATRHTITMFKELEQRKEELGFESLGLAVTTLEDVLMRVGEEHHIHRHHMQPDADDNQEMIEARQSVIKVIVSTKRSKPSLVKKTFALLSKRAICTRRQWRMPLFSWILPPLLLFLLFFLENATLRGSGYARGGRDNELGYRFHKVLGSGHVRTALTCWAMWYPRAAVNSRGFIQYDTQSEFIKKYLGTVLSQQNFEAVHLPSGVDVMEYLLDMGRNTLREYVFDEHAGFQFTKQAGTLLWYNGQNPHAGLLVLVAYNTARLRNLTGNPRSRMTFSVKANPVAMIEEDEAEQNQNTYREVMPKILRSILFPMVSSLMCSNFVIFPITERVVQVKHLHLMGGVSTLLYWSVNFFWDFLFYMGTALFVLPPILLQAESFTDTDLRSIILLNLLHGFAALPGIYVMSFAFDNPTFGYSMLAIYSFVLSLLGSLVTVFMEHFSHNLKAPVLIVALEVMLQVMRLVPSLSYSRGMTKILQLSRENGICRKGGVDLERICHTHAVDFKPALKLCCETPEHQRFEHILIQPLSAHHYSAFYEAVTLAVEGCVLFLLLMFFESRWVYRTESMLSAPKEKSSFSVASSLAPTPSRHRAEDSDVVRETQLVEGMGQSFRRASSMLVSPVHKTTMFVSRLTKAYGWWEKKPVLQGLSFTLRTGECFGLLGVNGAGKTTTFRILTGYFMPASGDAYINTFSVVKDTRSFQSYLGYCPQRDGALDLLTGTETLMLHCQLKGIADTTSYIEVLLEVFNMEDIAEQLVGTYSAGNRRKLSLCLSMIGTPEVLLLDEPYVGISTMARKRIINYISALQRAAKMSIVLTSHRAVDSDVRICSLHFRPEDFKQHLHVSRSRSEAATEELVVGSLGISHDPRELSVERDVQQDGQDQKTFKLQDFYITDTSLEHIYLSFTHREASVAALRSITPRPVVLGL</sequence>
<organism evidence="1 2">
    <name type="scientific">Ixodes persulcatus</name>
    <name type="common">Taiga tick</name>
    <dbReference type="NCBI Taxonomy" id="34615"/>
    <lineage>
        <taxon>Eukaryota</taxon>
        <taxon>Metazoa</taxon>
        <taxon>Ecdysozoa</taxon>
        <taxon>Arthropoda</taxon>
        <taxon>Chelicerata</taxon>
        <taxon>Arachnida</taxon>
        <taxon>Acari</taxon>
        <taxon>Parasitiformes</taxon>
        <taxon>Ixodida</taxon>
        <taxon>Ixodoidea</taxon>
        <taxon>Ixodidae</taxon>
        <taxon>Ixodinae</taxon>
        <taxon>Ixodes</taxon>
    </lineage>
</organism>
<comment type="caution">
    <text evidence="1">The sequence shown here is derived from an EMBL/GenBank/DDBJ whole genome shotgun (WGS) entry which is preliminary data.</text>
</comment>